<dbReference type="GO" id="GO:0003677">
    <property type="term" value="F:DNA binding"/>
    <property type="evidence" value="ECO:0007669"/>
    <property type="project" value="UniProtKB-UniRule"/>
</dbReference>
<dbReference type="PANTHER" id="PTHR30478">
    <property type="entry name" value="DNA POLYMERASE III SUBUNIT BETA"/>
    <property type="match status" value="1"/>
</dbReference>
<dbReference type="GO" id="GO:0008408">
    <property type="term" value="F:3'-5' exonuclease activity"/>
    <property type="evidence" value="ECO:0007669"/>
    <property type="project" value="InterPro"/>
</dbReference>
<comment type="subcellular location">
    <subcellularLocation>
        <location evidence="1 9">Cytoplasm</location>
    </subcellularLocation>
</comment>
<evidence type="ECO:0000256" key="2">
    <source>
        <dbReference type="ARBA" id="ARBA00010752"/>
    </source>
</evidence>
<feature type="domain" description="DNA polymerase III beta sliding clamp C-terminal" evidence="12">
    <location>
        <begin position="244"/>
        <end position="363"/>
    </location>
</feature>
<evidence type="ECO:0000256" key="5">
    <source>
        <dbReference type="ARBA" id="ARBA00022695"/>
    </source>
</evidence>
<keyword evidence="3 9" id="KW-0963">Cytoplasm</keyword>
<dbReference type="Pfam" id="PF00712">
    <property type="entry name" value="DNA_pol3_beta"/>
    <property type="match status" value="1"/>
</dbReference>
<evidence type="ECO:0000256" key="9">
    <source>
        <dbReference type="PIRNR" id="PIRNR000804"/>
    </source>
</evidence>
<accession>A0A0G1CDU8</accession>
<evidence type="ECO:0000259" key="12">
    <source>
        <dbReference type="Pfam" id="PF02768"/>
    </source>
</evidence>
<dbReference type="Gene3D" id="3.10.150.10">
    <property type="entry name" value="DNA Polymerase III, subunit A, domain 2"/>
    <property type="match status" value="1"/>
</dbReference>
<dbReference type="Pfam" id="PF02768">
    <property type="entry name" value="DNA_pol3_beta_3"/>
    <property type="match status" value="1"/>
</dbReference>
<dbReference type="STRING" id="1618659.UV11_C0013G0042"/>
<evidence type="ECO:0000259" key="10">
    <source>
        <dbReference type="Pfam" id="PF00712"/>
    </source>
</evidence>
<dbReference type="PANTHER" id="PTHR30478:SF0">
    <property type="entry name" value="BETA SLIDING CLAMP"/>
    <property type="match status" value="1"/>
</dbReference>
<sequence>MKLTCDKNEFQELIILAERNSSKNPSLPILSAILLKAEKNKLTIISTNLEVGFEAYLPVKITKDGEAAVSGRVLLSLLSSMPEEPILLEKLENTLKISSKNSSTTIKCLPHEEFPILPKISDGDYFLIKSTILAKSLASTVIAAAITNTKPELASILISAQQKTPVIFAATDSFRLAEQRTNIQTKPFNLLLPQKTAVEVMRIFQDLEEDVAMRFNKNQISFSSKYLCLISRLIDGKFPDYQGIIPKQFSTQAVLDKNSILGSLKAASVFSSKLSDVGIKAEPKDNIIEIKASSSETGEHKSQISAKISGDAIQATFNFRYLIDAVSHLRDDKIFLGFNGPDKAILVRPEKDTAHLHLIMPMRGV</sequence>
<dbReference type="InterPro" id="IPR046938">
    <property type="entry name" value="DNA_clamp_sf"/>
</dbReference>
<evidence type="ECO:0000256" key="6">
    <source>
        <dbReference type="ARBA" id="ARBA00022705"/>
    </source>
</evidence>
<dbReference type="InterPro" id="IPR022634">
    <property type="entry name" value="DNA_polIII_beta_N"/>
</dbReference>
<evidence type="ECO:0000256" key="3">
    <source>
        <dbReference type="ARBA" id="ARBA00022490"/>
    </source>
</evidence>
<dbReference type="PATRIC" id="fig|1618659.3.peg.560"/>
<feature type="domain" description="DNA polymerase III beta sliding clamp N-terminal" evidence="10">
    <location>
        <begin position="1"/>
        <end position="118"/>
    </location>
</feature>
<dbReference type="InterPro" id="IPR022637">
    <property type="entry name" value="DNA_polIII_beta_cen"/>
</dbReference>
<evidence type="ECO:0000259" key="11">
    <source>
        <dbReference type="Pfam" id="PF02767"/>
    </source>
</evidence>
<dbReference type="GO" id="GO:0005737">
    <property type="term" value="C:cytoplasm"/>
    <property type="evidence" value="ECO:0007669"/>
    <property type="project" value="UniProtKB-SubCell"/>
</dbReference>
<feature type="domain" description="DNA polymerase III beta sliding clamp central" evidence="11">
    <location>
        <begin position="128"/>
        <end position="240"/>
    </location>
</feature>
<evidence type="ECO:0000313" key="14">
    <source>
        <dbReference type="Proteomes" id="UP000034036"/>
    </source>
</evidence>
<dbReference type="Gene3D" id="3.70.10.10">
    <property type="match status" value="1"/>
</dbReference>
<reference evidence="13" key="1">
    <citation type="journal article" date="2015" name="Nature">
        <title>rRNA introns, odd ribosomes, and small enigmatic genomes across a large radiation of phyla.</title>
        <authorList>
            <person name="Brown C.T."/>
            <person name="Hug L.A."/>
            <person name="Thomas B.C."/>
            <person name="Sharon I."/>
            <person name="Castelle C.J."/>
            <person name="Singh A."/>
            <person name="Wilkins M.J."/>
            <person name="Williams K.H."/>
            <person name="Banfield J.F."/>
        </authorList>
    </citation>
    <scope>NUCLEOTIDE SEQUENCE [LARGE SCALE GENOMIC DNA]</scope>
</reference>
<keyword evidence="4 9" id="KW-0808">Transferase</keyword>
<dbReference type="SMART" id="SM00480">
    <property type="entry name" value="POL3Bc"/>
    <property type="match status" value="1"/>
</dbReference>
<dbReference type="AlphaFoldDB" id="A0A0G1CDU8"/>
<keyword evidence="5 9" id="KW-0548">Nucleotidyltransferase</keyword>
<keyword evidence="6 9" id="KW-0235">DNA replication</keyword>
<dbReference type="NCBIfam" id="TIGR00663">
    <property type="entry name" value="dnan"/>
    <property type="match status" value="1"/>
</dbReference>
<dbReference type="SUPFAM" id="SSF55979">
    <property type="entry name" value="DNA clamp"/>
    <property type="match status" value="3"/>
</dbReference>
<keyword evidence="8" id="KW-0238">DNA-binding</keyword>
<comment type="caution">
    <text evidence="13">The sequence shown here is derived from an EMBL/GenBank/DDBJ whole genome shotgun (WGS) entry which is preliminary data.</text>
</comment>
<dbReference type="InterPro" id="IPR001001">
    <property type="entry name" value="DNA_polIII_beta"/>
</dbReference>
<organism evidence="13 14">
    <name type="scientific">Candidatus Giovannonibacteria bacterium GW2011_GWF2_42_19</name>
    <dbReference type="NCBI Taxonomy" id="1618659"/>
    <lineage>
        <taxon>Bacteria</taxon>
        <taxon>Candidatus Giovannoniibacteriota</taxon>
    </lineage>
</organism>
<dbReference type="Proteomes" id="UP000034036">
    <property type="component" value="Unassembled WGS sequence"/>
</dbReference>
<dbReference type="EMBL" id="LCDF01000013">
    <property type="protein sequence ID" value="KKS47818.1"/>
    <property type="molecule type" value="Genomic_DNA"/>
</dbReference>
<dbReference type="GO" id="GO:0009360">
    <property type="term" value="C:DNA polymerase III complex"/>
    <property type="evidence" value="ECO:0007669"/>
    <property type="project" value="InterPro"/>
</dbReference>
<dbReference type="CDD" id="cd00140">
    <property type="entry name" value="beta_clamp"/>
    <property type="match status" value="1"/>
</dbReference>
<dbReference type="GO" id="GO:0006271">
    <property type="term" value="P:DNA strand elongation involved in DNA replication"/>
    <property type="evidence" value="ECO:0007669"/>
    <property type="project" value="TreeGrafter"/>
</dbReference>
<evidence type="ECO:0000256" key="8">
    <source>
        <dbReference type="ARBA" id="ARBA00023125"/>
    </source>
</evidence>
<evidence type="ECO:0000313" key="13">
    <source>
        <dbReference type="EMBL" id="KKS47818.1"/>
    </source>
</evidence>
<gene>
    <name evidence="13" type="ORF">UV11_C0013G0042</name>
</gene>
<comment type="subunit">
    <text evidence="9">Forms a ring-shaped head-to-tail homodimer around DNA.</text>
</comment>
<protein>
    <recommendedName>
        <fullName evidence="9">Beta sliding clamp</fullName>
    </recommendedName>
</protein>
<comment type="function">
    <text evidence="9">Confers DNA tethering and processivity to DNA polymerases and other proteins. Acts as a clamp, forming a ring around DNA (a reaction catalyzed by the clamp-loading complex) which diffuses in an ATP-independent manner freely and bidirectionally along dsDNA. Initially characterized for its ability to contact the catalytic subunit of DNA polymerase III (Pol III), a complex, multichain enzyme responsible for most of the replicative synthesis in bacteria; Pol III exhibits 3'-5' exonuclease proofreading activity. The beta chain is required for initiation of replication as well as for processivity of DNA replication.</text>
</comment>
<dbReference type="GO" id="GO:0003887">
    <property type="term" value="F:DNA-directed DNA polymerase activity"/>
    <property type="evidence" value="ECO:0007669"/>
    <property type="project" value="UniProtKB-UniRule"/>
</dbReference>
<proteinExistence type="inferred from homology"/>
<evidence type="ECO:0000256" key="1">
    <source>
        <dbReference type="ARBA" id="ARBA00004496"/>
    </source>
</evidence>
<dbReference type="InterPro" id="IPR022635">
    <property type="entry name" value="DNA_polIII_beta_C"/>
</dbReference>
<evidence type="ECO:0000256" key="4">
    <source>
        <dbReference type="ARBA" id="ARBA00022679"/>
    </source>
</evidence>
<keyword evidence="7 9" id="KW-0239">DNA-directed DNA polymerase</keyword>
<dbReference type="Pfam" id="PF02767">
    <property type="entry name" value="DNA_pol3_beta_2"/>
    <property type="match status" value="1"/>
</dbReference>
<evidence type="ECO:0000256" key="7">
    <source>
        <dbReference type="ARBA" id="ARBA00022932"/>
    </source>
</evidence>
<comment type="similarity">
    <text evidence="2 9">Belongs to the beta sliding clamp family.</text>
</comment>
<name>A0A0G1CDU8_9BACT</name>
<dbReference type="PIRSF" id="PIRSF000804">
    <property type="entry name" value="DNA_pol_III_b"/>
    <property type="match status" value="1"/>
</dbReference>